<dbReference type="FunCoup" id="A0A059CWG2">
    <property type="interactions" value="168"/>
</dbReference>
<dbReference type="SUPFAM" id="SSF53098">
    <property type="entry name" value="Ribonuclease H-like"/>
    <property type="match status" value="1"/>
</dbReference>
<evidence type="ECO:0000256" key="2">
    <source>
        <dbReference type="ARBA" id="ARBA00022801"/>
    </source>
</evidence>
<dbReference type="InParanoid" id="A0A059CWG2"/>
<dbReference type="InterPro" id="IPR002562">
    <property type="entry name" value="3'-5'_exonuclease_dom"/>
</dbReference>
<dbReference type="FunFam" id="3.30.420.10:FF:000054">
    <property type="entry name" value="Werner Syndrome-like exonuclease"/>
    <property type="match status" value="1"/>
</dbReference>
<dbReference type="STRING" id="71139.A0A059CWG2"/>
<dbReference type="InterPro" id="IPR012337">
    <property type="entry name" value="RNaseH-like_sf"/>
</dbReference>
<reference evidence="4" key="1">
    <citation type="submission" date="2013-07" db="EMBL/GenBank/DDBJ databases">
        <title>The genome of Eucalyptus grandis.</title>
        <authorList>
            <person name="Schmutz J."/>
            <person name="Hayes R."/>
            <person name="Myburg A."/>
            <person name="Tuskan G."/>
            <person name="Grattapaglia D."/>
            <person name="Rokhsar D.S."/>
        </authorList>
    </citation>
    <scope>NUCLEOTIDE SEQUENCE</scope>
    <source>
        <tissue evidence="4">Leaf extractions</tissue>
    </source>
</reference>
<name>A0A059CWG2_EUCGR</name>
<feature type="domain" description="3'-5' exonuclease" evidence="3">
    <location>
        <begin position="15"/>
        <end position="193"/>
    </location>
</feature>
<dbReference type="CDD" id="cd06141">
    <property type="entry name" value="WRN_exo"/>
    <property type="match status" value="1"/>
</dbReference>
<dbReference type="GO" id="GO:0005634">
    <property type="term" value="C:nucleus"/>
    <property type="evidence" value="ECO:0000318"/>
    <property type="project" value="GO_Central"/>
</dbReference>
<dbReference type="GO" id="GO:0005737">
    <property type="term" value="C:cytoplasm"/>
    <property type="evidence" value="ECO:0000318"/>
    <property type="project" value="GO_Central"/>
</dbReference>
<keyword evidence="2" id="KW-0378">Hydrolase</keyword>
<dbReference type="InterPro" id="IPR051132">
    <property type="entry name" value="3-5_Exonuclease_domain"/>
</dbReference>
<dbReference type="Pfam" id="PF01612">
    <property type="entry name" value="DNA_pol_A_exo1"/>
    <property type="match status" value="1"/>
</dbReference>
<dbReference type="eggNOG" id="KOG1915">
    <property type="taxonomic scope" value="Eukaryota"/>
</dbReference>
<dbReference type="PANTHER" id="PTHR13620:SF105">
    <property type="entry name" value="OS01G0737700 PROTEIN"/>
    <property type="match status" value="1"/>
</dbReference>
<protein>
    <recommendedName>
        <fullName evidence="3">3'-5' exonuclease domain-containing protein</fullName>
    </recommendedName>
</protein>
<dbReference type="GO" id="GO:0003676">
    <property type="term" value="F:nucleic acid binding"/>
    <property type="evidence" value="ECO:0007669"/>
    <property type="project" value="InterPro"/>
</dbReference>
<dbReference type="EMBL" id="KK198755">
    <property type="protein sequence ID" value="KCW82717.1"/>
    <property type="molecule type" value="Genomic_DNA"/>
</dbReference>
<dbReference type="GO" id="GO:0006139">
    <property type="term" value="P:nucleobase-containing compound metabolic process"/>
    <property type="evidence" value="ECO:0007669"/>
    <property type="project" value="InterPro"/>
</dbReference>
<dbReference type="Gramene" id="KCW82717">
    <property type="protein sequence ID" value="KCW82717"/>
    <property type="gene ID" value="EUGRSUZ_C04094"/>
</dbReference>
<feature type="non-terminal residue" evidence="4">
    <location>
        <position position="193"/>
    </location>
</feature>
<sequence>MFSVHSIIFDEEKITTWVTDQPDVVSHWIRKIERFHHRRLSRLIVGLDTKWCPNSEPSNDPHRVAILQLCVDRKCLIFQPLHAMYIPRSLFVFLANVKYTFVGVGVDEDARKLTKNYGLDVSCIIDIRALAAKRLVNYFWQFVGLKRLSKSILGRELEKPEEITMSKWDNKTLTDRQIEYACLDAFVSFELGR</sequence>
<gene>
    <name evidence="4" type="ORF">EUGRSUZ_C04094</name>
</gene>
<dbReference type="InterPro" id="IPR036397">
    <property type="entry name" value="RNaseH_sf"/>
</dbReference>
<dbReference type="eggNOG" id="KOG4373">
    <property type="taxonomic scope" value="Eukaryota"/>
</dbReference>
<dbReference type="AlphaFoldDB" id="A0A059CWG2"/>
<proteinExistence type="predicted"/>
<accession>A0A059CWG2</accession>
<evidence type="ECO:0000256" key="1">
    <source>
        <dbReference type="ARBA" id="ARBA00022722"/>
    </source>
</evidence>
<organism evidence="4">
    <name type="scientific">Eucalyptus grandis</name>
    <name type="common">Flooded gum</name>
    <dbReference type="NCBI Taxonomy" id="71139"/>
    <lineage>
        <taxon>Eukaryota</taxon>
        <taxon>Viridiplantae</taxon>
        <taxon>Streptophyta</taxon>
        <taxon>Embryophyta</taxon>
        <taxon>Tracheophyta</taxon>
        <taxon>Spermatophyta</taxon>
        <taxon>Magnoliopsida</taxon>
        <taxon>eudicotyledons</taxon>
        <taxon>Gunneridae</taxon>
        <taxon>Pentapetalae</taxon>
        <taxon>rosids</taxon>
        <taxon>malvids</taxon>
        <taxon>Myrtales</taxon>
        <taxon>Myrtaceae</taxon>
        <taxon>Myrtoideae</taxon>
        <taxon>Eucalypteae</taxon>
        <taxon>Eucalyptus</taxon>
    </lineage>
</organism>
<dbReference type="SMART" id="SM00474">
    <property type="entry name" value="35EXOc"/>
    <property type="match status" value="1"/>
</dbReference>
<dbReference type="PANTHER" id="PTHR13620">
    <property type="entry name" value="3-5 EXONUCLEASE"/>
    <property type="match status" value="1"/>
</dbReference>
<dbReference type="GO" id="GO:0008408">
    <property type="term" value="F:3'-5' exonuclease activity"/>
    <property type="evidence" value="ECO:0000318"/>
    <property type="project" value="GO_Central"/>
</dbReference>
<dbReference type="Gene3D" id="3.30.420.10">
    <property type="entry name" value="Ribonuclease H-like superfamily/Ribonuclease H"/>
    <property type="match status" value="1"/>
</dbReference>
<keyword evidence="1" id="KW-0540">Nuclease</keyword>
<evidence type="ECO:0000259" key="3">
    <source>
        <dbReference type="SMART" id="SM00474"/>
    </source>
</evidence>
<dbReference type="OMA" id="HADYIPG"/>
<evidence type="ECO:0000313" key="4">
    <source>
        <dbReference type="EMBL" id="KCW82717.1"/>
    </source>
</evidence>